<feature type="region of interest" description="Disordered" evidence="7">
    <location>
        <begin position="1"/>
        <end position="61"/>
    </location>
</feature>
<evidence type="ECO:0000256" key="5">
    <source>
        <dbReference type="PROSITE-ProRule" id="PRU00108"/>
    </source>
</evidence>
<evidence type="ECO:0000259" key="8">
    <source>
        <dbReference type="PROSITE" id="PS50071"/>
    </source>
</evidence>
<dbReference type="PROSITE" id="PS50071">
    <property type="entry name" value="HOMEOBOX_2"/>
    <property type="match status" value="1"/>
</dbReference>
<feature type="compositionally biased region" description="Polar residues" evidence="7">
    <location>
        <begin position="181"/>
        <end position="195"/>
    </location>
</feature>
<keyword evidence="2 5" id="KW-0238">DNA-binding</keyword>
<dbReference type="InterPro" id="IPR009057">
    <property type="entry name" value="Homeodomain-like_sf"/>
</dbReference>
<dbReference type="CDD" id="cd00086">
    <property type="entry name" value="homeodomain"/>
    <property type="match status" value="1"/>
</dbReference>
<dbReference type="OrthoDB" id="6159439at2759"/>
<evidence type="ECO:0000256" key="6">
    <source>
        <dbReference type="RuleBase" id="RU000682"/>
    </source>
</evidence>
<feature type="compositionally biased region" description="Polar residues" evidence="7">
    <location>
        <begin position="1"/>
        <end position="17"/>
    </location>
</feature>
<dbReference type="GeneID" id="100120081"/>
<keyword evidence="4 5" id="KW-0539">Nucleus</keyword>
<feature type="DNA-binding region" description="Homeobox" evidence="5">
    <location>
        <begin position="198"/>
        <end position="257"/>
    </location>
</feature>
<dbReference type="InterPro" id="IPR017970">
    <property type="entry name" value="Homeobox_CS"/>
</dbReference>
<dbReference type="InterPro" id="IPR020479">
    <property type="entry name" value="HD_metazoa"/>
</dbReference>
<evidence type="ECO:0000256" key="3">
    <source>
        <dbReference type="ARBA" id="ARBA00023155"/>
    </source>
</evidence>
<comment type="subcellular location">
    <subcellularLocation>
        <location evidence="1 5 6">Nucleus</location>
    </subcellularLocation>
</comment>
<dbReference type="PRINTS" id="PR00024">
    <property type="entry name" value="HOMEOBOX"/>
</dbReference>
<dbReference type="InterPro" id="IPR001356">
    <property type="entry name" value="HD"/>
</dbReference>
<accession>A0A7M7G4E6</accession>
<feature type="compositionally biased region" description="Low complexity" evidence="7">
    <location>
        <begin position="265"/>
        <end position="291"/>
    </location>
</feature>
<evidence type="ECO:0000256" key="4">
    <source>
        <dbReference type="ARBA" id="ARBA00023242"/>
    </source>
</evidence>
<dbReference type="InParanoid" id="A0A7M7G4E6"/>
<evidence type="ECO:0000313" key="9">
    <source>
        <dbReference type="EnsemblMetazoa" id="XP_001603758"/>
    </source>
</evidence>
<dbReference type="PANTHER" id="PTHR45664">
    <property type="entry name" value="PROTEIN ZERKNUELLT 1-RELATED"/>
    <property type="match status" value="1"/>
</dbReference>
<feature type="domain" description="Homeobox" evidence="8">
    <location>
        <begin position="196"/>
        <end position="256"/>
    </location>
</feature>
<dbReference type="PROSITE" id="PS00027">
    <property type="entry name" value="HOMEOBOX_1"/>
    <property type="match status" value="1"/>
</dbReference>
<name>A0A7M7G4E6_NASVI</name>
<dbReference type="SMR" id="A0A7M7G4E6"/>
<dbReference type="EnsemblMetazoa" id="XM_001603708">
    <property type="protein sequence ID" value="XP_001603758"/>
    <property type="gene ID" value="LOC100120081"/>
</dbReference>
<dbReference type="GO" id="GO:0000981">
    <property type="term" value="F:DNA-binding transcription factor activity, RNA polymerase II-specific"/>
    <property type="evidence" value="ECO:0007669"/>
    <property type="project" value="InterPro"/>
</dbReference>
<dbReference type="GO" id="GO:0045944">
    <property type="term" value="P:positive regulation of transcription by RNA polymerase II"/>
    <property type="evidence" value="ECO:0007669"/>
    <property type="project" value="UniProtKB-ARBA"/>
</dbReference>
<keyword evidence="3 5" id="KW-0371">Homeobox</keyword>
<evidence type="ECO:0000256" key="7">
    <source>
        <dbReference type="SAM" id="MobiDB-lite"/>
    </source>
</evidence>
<dbReference type="GO" id="GO:0005634">
    <property type="term" value="C:nucleus"/>
    <property type="evidence" value="ECO:0007669"/>
    <property type="project" value="UniProtKB-SubCell"/>
</dbReference>
<dbReference type="SUPFAM" id="SSF46689">
    <property type="entry name" value="Homeodomain-like"/>
    <property type="match status" value="1"/>
</dbReference>
<keyword evidence="10" id="KW-1185">Reference proteome</keyword>
<proteinExistence type="predicted"/>
<dbReference type="Gene3D" id="1.10.10.60">
    <property type="entry name" value="Homeodomain-like"/>
    <property type="match status" value="1"/>
</dbReference>
<organism evidence="9 10">
    <name type="scientific">Nasonia vitripennis</name>
    <name type="common">Parasitic wasp</name>
    <dbReference type="NCBI Taxonomy" id="7425"/>
    <lineage>
        <taxon>Eukaryota</taxon>
        <taxon>Metazoa</taxon>
        <taxon>Ecdysozoa</taxon>
        <taxon>Arthropoda</taxon>
        <taxon>Hexapoda</taxon>
        <taxon>Insecta</taxon>
        <taxon>Pterygota</taxon>
        <taxon>Neoptera</taxon>
        <taxon>Endopterygota</taxon>
        <taxon>Hymenoptera</taxon>
        <taxon>Apocrita</taxon>
        <taxon>Proctotrupomorpha</taxon>
        <taxon>Chalcidoidea</taxon>
        <taxon>Pteromalidae</taxon>
        <taxon>Pteromalinae</taxon>
        <taxon>Nasonia</taxon>
    </lineage>
</organism>
<feature type="compositionally biased region" description="Low complexity" evidence="7">
    <location>
        <begin position="18"/>
        <end position="33"/>
    </location>
</feature>
<evidence type="ECO:0000256" key="2">
    <source>
        <dbReference type="ARBA" id="ARBA00023125"/>
    </source>
</evidence>
<feature type="region of interest" description="Disordered" evidence="7">
    <location>
        <begin position="162"/>
        <end position="204"/>
    </location>
</feature>
<dbReference type="AlphaFoldDB" id="A0A7M7G4E6"/>
<dbReference type="GO" id="GO:0000978">
    <property type="term" value="F:RNA polymerase II cis-regulatory region sequence-specific DNA binding"/>
    <property type="evidence" value="ECO:0007669"/>
    <property type="project" value="TreeGrafter"/>
</dbReference>
<dbReference type="PANTHER" id="PTHR45664:SF12">
    <property type="entry name" value="PANCREAS_DUODENUM HOMEOBOX PROTEIN 1"/>
    <property type="match status" value="1"/>
</dbReference>
<sequence>MSVEEQTSSLAQPLVVTTSSSRANENSSSASTELDPAPGQSSSCETDSQEEKKMTLGKLSQHAVAVHQEQIRKAAFEDNVYPMSPSSVDSANSVSSWPGYNDLGTATLMLQQQRQQQQQQQQQLMQQQHQQQYWKVEEEIKRMTYEHQQQQAPVTIPQRTYVRDSDEEPPLKKQRVIAVRTDTSPLPTAQVSQRKSSGKRSRTAYSSVQLVELEKQFNHNRYLCRPQRIQMAENLKLSERQIKIWFQNRRMKFKKEQSGRGNGASNNNNNNSNSNNNINNNNNSNNNNNNNTASRTPEHLNSPLEGADACDLLQASNASPTQQLAQQQQQQQPIMNWTMQPRVASVPEYPLSHQANSEAVSRSYGSYFLPQSSSMPSQVQLQETRTNYPEADDTFFPCAQQTSYAPHTIKQEDELFSQQQQQYWQPQQCQPCPQYSVQNCNNQYSLVEQTSSQPTYSIQSSTNTQQDSFGLNSVLPELLPWLNPGPYSSSIETASTMYRNVFNDEPRVIVGDLPESQIDLTNL</sequence>
<evidence type="ECO:0000313" key="10">
    <source>
        <dbReference type="Proteomes" id="UP000002358"/>
    </source>
</evidence>
<dbReference type="SMART" id="SM00389">
    <property type="entry name" value="HOX"/>
    <property type="match status" value="1"/>
</dbReference>
<evidence type="ECO:0000256" key="1">
    <source>
        <dbReference type="ARBA" id="ARBA00004123"/>
    </source>
</evidence>
<dbReference type="RefSeq" id="XP_001603758.2">
    <property type="nucleotide sequence ID" value="XM_001603708.5"/>
</dbReference>
<reference evidence="9" key="1">
    <citation type="submission" date="2021-01" db="UniProtKB">
        <authorList>
            <consortium name="EnsemblMetazoa"/>
        </authorList>
    </citation>
    <scope>IDENTIFICATION</scope>
</reference>
<protein>
    <recommendedName>
        <fullName evidence="8">Homeobox domain-containing protein</fullName>
    </recommendedName>
</protein>
<dbReference type="Proteomes" id="UP000002358">
    <property type="component" value="Chromosome 4"/>
</dbReference>
<dbReference type="Pfam" id="PF00046">
    <property type="entry name" value="Homeodomain"/>
    <property type="match status" value="1"/>
</dbReference>
<feature type="region of interest" description="Disordered" evidence="7">
    <location>
        <begin position="253"/>
        <end position="304"/>
    </location>
</feature>
<dbReference type="KEGG" id="nvi:100120081"/>